<dbReference type="AlphaFoldDB" id="A0A939JWU7"/>
<name>A0A939JWU7_9BACT</name>
<keyword evidence="1" id="KW-1133">Transmembrane helix</keyword>
<reference evidence="2 3" key="1">
    <citation type="submission" date="2021-03" db="EMBL/GenBank/DDBJ databases">
        <title>Fibrella sp. HMF5036 genome sequencing and assembly.</title>
        <authorList>
            <person name="Kang H."/>
            <person name="Kim H."/>
            <person name="Bae S."/>
            <person name="Joh K."/>
        </authorList>
    </citation>
    <scope>NUCLEOTIDE SEQUENCE [LARGE SCALE GENOMIC DNA]</scope>
    <source>
        <strain evidence="2 3">HMF5036</strain>
    </source>
</reference>
<dbReference type="EMBL" id="JAFMYU010000003">
    <property type="protein sequence ID" value="MBO0930369.1"/>
    <property type="molecule type" value="Genomic_DNA"/>
</dbReference>
<keyword evidence="3" id="KW-1185">Reference proteome</keyword>
<keyword evidence="1" id="KW-0472">Membrane</keyword>
<evidence type="ECO:0000256" key="1">
    <source>
        <dbReference type="SAM" id="Phobius"/>
    </source>
</evidence>
<gene>
    <name evidence="2" type="ORF">J2I48_05145</name>
</gene>
<proteinExistence type="predicted"/>
<evidence type="ECO:0000313" key="2">
    <source>
        <dbReference type="EMBL" id="MBO0930369.1"/>
    </source>
</evidence>
<protein>
    <submittedName>
        <fullName evidence="2">Uncharacterized protein</fullName>
    </submittedName>
</protein>
<dbReference type="RefSeq" id="WP_207334334.1">
    <property type="nucleotide sequence ID" value="NZ_JAFMYU010000003.1"/>
</dbReference>
<keyword evidence="1" id="KW-0812">Transmembrane</keyword>
<dbReference type="Proteomes" id="UP000664795">
    <property type="component" value="Unassembled WGS sequence"/>
</dbReference>
<feature type="transmembrane region" description="Helical" evidence="1">
    <location>
        <begin position="37"/>
        <end position="55"/>
    </location>
</feature>
<accession>A0A939JWU7</accession>
<organism evidence="2 3">
    <name type="scientific">Fibrella aquatilis</name>
    <dbReference type="NCBI Taxonomy" id="2817059"/>
    <lineage>
        <taxon>Bacteria</taxon>
        <taxon>Pseudomonadati</taxon>
        <taxon>Bacteroidota</taxon>
        <taxon>Cytophagia</taxon>
        <taxon>Cytophagales</taxon>
        <taxon>Spirosomataceae</taxon>
        <taxon>Fibrella</taxon>
    </lineage>
</organism>
<evidence type="ECO:0000313" key="3">
    <source>
        <dbReference type="Proteomes" id="UP000664795"/>
    </source>
</evidence>
<sequence>MEPLAETMADSDTIKATAMAFVGWLLHLLSYDMAAKALTLIGLALYVIYLAYSIWCKRLELRQRELTTTSPAPVVVVDDESEDPNTTSL</sequence>
<comment type="caution">
    <text evidence="2">The sequence shown here is derived from an EMBL/GenBank/DDBJ whole genome shotgun (WGS) entry which is preliminary data.</text>
</comment>